<feature type="signal peptide" evidence="5">
    <location>
        <begin position="1"/>
        <end position="32"/>
    </location>
</feature>
<dbReference type="HOGENOM" id="CLU_000163_1_0_6"/>
<feature type="region of interest" description="Disordered" evidence="4">
    <location>
        <begin position="434"/>
        <end position="453"/>
    </location>
</feature>
<dbReference type="EMBL" id="CP004387">
    <property type="protein sequence ID" value="AJD50053.1"/>
    <property type="molecule type" value="Genomic_DNA"/>
</dbReference>
<name>A0A0B4XU95_9GAMM</name>
<dbReference type="SUPFAM" id="SSF51126">
    <property type="entry name" value="Pectin lyase-like"/>
    <property type="match status" value="1"/>
</dbReference>
<keyword evidence="2" id="KW-0964">Secreted</keyword>
<evidence type="ECO:0000313" key="7">
    <source>
        <dbReference type="EMBL" id="AJD50053.1"/>
    </source>
</evidence>
<gene>
    <name evidence="7" type="ORF">S7S_18205</name>
</gene>
<dbReference type="InterPro" id="IPR050909">
    <property type="entry name" value="Bact_Autotransporter_VF"/>
</dbReference>
<evidence type="ECO:0000259" key="6">
    <source>
        <dbReference type="SMART" id="SM00912"/>
    </source>
</evidence>
<dbReference type="Pfam" id="PF05860">
    <property type="entry name" value="TPS"/>
    <property type="match status" value="1"/>
</dbReference>
<dbReference type="GO" id="GO:0005576">
    <property type="term" value="C:extracellular region"/>
    <property type="evidence" value="ECO:0007669"/>
    <property type="project" value="UniProtKB-SubCell"/>
</dbReference>
<protein>
    <submittedName>
        <fullName evidence="7">Filamentous hemagglutinin-like protein</fullName>
    </submittedName>
</protein>
<feature type="domain" description="Filamentous haemagglutinin FhaB/tRNA nuclease CdiA-like TPS" evidence="6">
    <location>
        <begin position="126"/>
        <end position="242"/>
    </location>
</feature>
<dbReference type="Pfam" id="PF12545">
    <property type="entry name" value="DUF3739"/>
    <property type="match status" value="1"/>
</dbReference>
<organism evidence="7 8">
    <name type="scientific">Isoalcanivorax pacificus W11-5</name>
    <dbReference type="NCBI Taxonomy" id="391936"/>
    <lineage>
        <taxon>Bacteria</taxon>
        <taxon>Pseudomonadati</taxon>
        <taxon>Pseudomonadota</taxon>
        <taxon>Gammaproteobacteria</taxon>
        <taxon>Oceanospirillales</taxon>
        <taxon>Alcanivoracaceae</taxon>
        <taxon>Isoalcanivorax</taxon>
    </lineage>
</organism>
<keyword evidence="3 5" id="KW-0732">Signal</keyword>
<sequence>MPEAGLQKSFFFNLCPVAHAVALALLTQSAHAALPGWMQGGAPVATQPGGAALSGNRPGLGLPGTGLNRPPRPQVDQVLQQSLSNMSTTLSAIAAAQARQAAQRDLAFSNPSLVPNGLAEGGLKIDSSLPFEQAWQNAEAPTQTIKDGHITVDIKQTADKAVLNWETFNVGRDTTVAFDQQADWAVLNRVNDPNARPSQIQGQIKGDGTVMLINRNGVVFSGSSQVNVRNLAVAAVGMTDEQFRERGIYSAEAGSNRYTPSFGNDLSGTGAGATSSAATGDVIVEAGAQINTHKPASVTQGGGYVLLLGREVHNDGAISTPRGQVTLAAGDSFIIRKGVSTDGNQTSTTRGNEVATRRLNGSEAGLVRNTGLLQASTGDITLTGHTVQQAGVAVATTSVDQRGTIHLLNAASDSEGSVTLVANSTTAILLEDSDATAEDSRRNSGLEGLDNLAPNNGGDFNNLSGVVDRSDLSRVEIVSGGNVDFEGDSMTLATGGEVVVSAAGQATVADKAVIDVSGAVGVSVAMDSNSIQVNIQGNEQRDSPVNREEGDLNSERVWIDVRDLIFVPAGTNGYDTDRWYTAGGLLEVGGYLASRGRTVGEWMAQGGKATFTGNDLVTQQGSQINLSGGTLDVQTGYINQTWLKGADGRLYELSSAPGDIHYTGVYKGFERNSERWGVTEYYWNPLVVAQRRLENGYTVGRDAGTLVVSTSQATLEGDLVGEVYQGERQDQAPQAGLDGYDQSQKAIARRAQLVVGQYVPYYLEDEGRLGYQFNPTVDNIQIGGTATDGALMLNADWLNSQQLGGLKVAAREQIVVQEALQLATGGALQLYSTLVDVNADITAHSGDIQLGNVARQVVLQAGVPVEQDRVLGVPTGLQAGVTVAENARLDTTGLWTNELTGGDTRDRAWLDGGRVSLRSSGDVRLLAGSEVDVSSGAAYTREGQFVGGRGGDVTVIAGSGTSAGELVLDGRLNAIGAEGGGTLRIDTGQAVVIANDRPADEQAAWLLPSLFTSGFSHYDIAGRGGLAIADGTQVEVTVPVYRPTQSSRYQANGVAASEALETWLPPEYWQAVPGSTTLQQREGGSITLTAGGLQGTAAVIADARIGAGATLRVDSGQTISLLGTGDVQVEGALIAPGGSIFIGDPSLSDTAIEAGRSNSAVLERVIEIGAGARLDVAGRAYMQNTVDGQAFGVVRDGGRIRIGGDVDPASGTASGAADAFVVIREGAVLDASGASARLTPTGLAVPTELASHGGEIQLASNNGLLLNGEMQARSGGEGASGGLLSLVLGSPAYLNAAPAETRAYRELIVSENAVEISDQLPTFGQAVLSVDQVTQGGFDQLSLLSEGALSFDGDVSLQLGRSLSVYAQVIGLAEGAADDARVHLEAPYVLLAGANGQNTLSPGRVRSELNPNGTGALSAMQAMSAAHLAVEADHIDVRDQVRTSIGAPAVAGGEAMDRVGFDQVSLTSTGDLRFLNHASDSATALTLPGDLSISAAQVYPATGASATVTAGYLTSTTLDTERTLRISRSTDGDLPDQPYSVFGTLELRAGTIEQAGVLRAPLGIIRLGAGNVVDPVSRVVLMPGSLTSVSGAGLVVPYGGTVDDITWLYGGEEVDVSAWLTAGNNASKVDINTGSLLVEENAVLDLSGGGELLGAGFVAGRGGSSDVRFAPLIRVTPEGVVFPELATNPVYAIVPGAVSGYAPIDPARGASDPLIGQQITLGEGVPGLPAGTYTLMPSTYALLPGAFRVEVNGGVLATGTAPMRNGSWSAPAHFGIAGTTVRDPLARQVFLTASDLVRRYSQYNETTYSEFVASTAAVSGALRAALPEDAKTLALRLASLDPDHSALTFAGQLKAEAADGGYGATVQIEGSGASPVLEVVSAEEGRTIGFTGVSLDDVTLNALAENAERLVIGAQVREDPANNPGMLIIQGGGSLTLREGTMLRASEVILGAAGMNNALTIERGAGVDTLGQGEVSLDAGSGYTLNVQGAAVIASNGAHQVLFQDSSTTRPAAISIGASGQAEAPATTLYSEGTLAFATGSDLLLDDSTLYGTRDLALALGAVNLGDTASLAAAAAAGVLPDGFSFNQSVLERLLTGDTATGAPAMERFSLSASQGLNVFGDITLSTLDDNGASTLETFVLTTPAIMGAGDADNTVTIETGHLVWNGTTGTPPAPVGNADQIGPGTGSGRLNIHADVIELGYGPDSRPGGTETVERMILGFSDVVLRATEVFTANNQGALSVYQSRGDYVTGEGWQYHGGNLRIETPVITGEAGAVSSVRAGGNLLLTTPDGASTELPDRDDALGATLVFQGQQVTLDTQVMLPSGKLTLAAEDDVILTDAAQIDMAGREILFDDVSRYSWGGNVTLESASGNIHQSAGSEIDLSAENNHAGSLTAVAVDEDAGEVMLLGDILGQSSGEYDAGGTWVPYESGRVDIRAQSLGDFASLNARLTEGEVFGARHFQIKQGDLTVGNEVRARDVSISLDNGLLTVNGRIDASGAQVGSIRLAGKQGLTLTDNAVLDAHGEILRVDSYGQIIEAPNRAIIELNSGDGTLTLANGARMDLRFGTEAPAGTGAGQHDGRALGTVTLTAPRLDSATSGDMDINVQGPVSVSGARSIAVQGNWRYDDARYGTDEAASGRPYQVIDQDYLDAKHEDSEDFIDAALQNNDLLARLAGLRDGNGEVFHLRPSVEIVSATADGDLVVQGDLDLSGHRYASLNPNTQKTAVHGSGEAGALAIRAGGDLNIYGSINDGFAPPPETPDDNGWVLLPGVNPYGVDVIVPGAGVTLAQGTTFPAGRVLNYDVPLQGFIMQAGTELPVPVMLGQDTTLPANTILRGDVTDAAGNVYAAGTLLHEPLVLGAGSMLGVGFMLAQHTPINNVIWPAGVPLPVRMRTATGTLMDPVVLAENLALKVGAVLPKETDLVLPDGMEEIPLRSSTGSRQGENWAVAAMLSSGSQSWDMRLVAGADIAASDTRMARPLATTGNLTLSDHHYQFAAVFAVPGTMVWAPGNPDGKPSLELVSSDEIESCETEGMCLELEPGYYWNAAGEERNPTWKEGTAANPSLCRLAAFARFCTEILEPEEPPTPVKVDEVYSGVHFSVVRTGTGDLDIVAAGDVAIESMYGVYTAGTPLSVDAGFNRDRALGNGNVLSDAHGIEDYEALVQPDTGLYQAWFPTAGGNLSLTAGGDLTGTMSSALLSNTASNLAVRRAASMSAIGNWLWRQGTGDISDVSSVNTAWWINFGTYVDQSSVPDIYTGSNATQSEYSPEELLSVSNTPYLVGFTGLGTLGGGNVALTVGGDAGIINAGKTNGQMLNAAGAPKSEGLSVIVGGTGRVEEDRISLTGGGDISIHVGGALNPLYSAQVMKTQTGMQDLSGLIVNLRGQTSVSTRAVGGMQRFYGGRDSAGINNQWQYQSAYESSIVNAAGGLVLAPGDSQFTLNALGDLVLAGVSDPGRVAGITALPFEHAGNKVAGGETWFSLWTDSTALTLASSGASVAAGTQYVERNQYGRLNEVMNASSDGERFIYPAKFSIASGENIFFGAAATGGGLNEYQISEIYGIWMAPSESGVLNLLAKHSIYGGDINISESSASEDAIATPFNPAFVGTLNQGAQNEQRVDNVYERVALDGQGGRDGKGALFAFGPNTATPESLAQTRSNNISYVYASEGDIVDINLGEMVTFGPQYGGDTWYVSGGPTWLSAGGDIISSGRAIGESVSITNLYQGATSRGNLFLHHNDNDISRVHAGGRILTSNFSVAGPGLLEVSAGGSILMQDQASIVSLGPVVQGDSRRGADIAVMAGLADSPLDVDGLLSRYLDPAKLADQDMPLADQPDRVAALYTDELIEWLAARYGFQGDNLESALAVFAGLNDSAQQIFARQVLFAELLASGREFNDADGPRPGSYLRGRRVIEAAFPERAEEDSAGGDLVMFGDAGIQTLRGGDIHLLTPSGAQTLGVEGTDPAGTAGVVTLGEGSIRQLSRDSILLGQSRVMTVFGGDIQAWSEEGDINAGRGSQTTQVYTPPLRVYDQWGNVALSPNAPSSGAGIATLNPIAGVEPGDIDLIAPLGTVDAGEAGIRVSGNVNIAALQVLNADNIQVQGESQGIPVVAAVNTGALTAASSASTAASQAAETVSRRNNSTQPSIITVEILGFGDESLAPGAGAPMSGGSLPLDVLGSGPLSEEAKARLTEEERANLM</sequence>
<dbReference type="PANTHER" id="PTHR12338">
    <property type="entry name" value="AUTOTRANSPORTER"/>
    <property type="match status" value="1"/>
</dbReference>
<comment type="subcellular location">
    <subcellularLocation>
        <location evidence="1">Secreted</location>
    </subcellularLocation>
</comment>
<dbReference type="STRING" id="391936.S7S_18205"/>
<reference evidence="7 8" key="1">
    <citation type="journal article" date="2012" name="J. Bacteriol.">
        <title>Genome sequence of an alkane-degrading bacterium, Alcanivorax pacificus type strain W11-5, isolated from deep sea sediment.</title>
        <authorList>
            <person name="Lai Q."/>
            <person name="Shao Z."/>
        </authorList>
    </citation>
    <scope>NUCLEOTIDE SEQUENCE [LARGE SCALE GENOMIC DNA]</scope>
    <source>
        <strain evidence="7 8">W11-5</strain>
    </source>
</reference>
<keyword evidence="8" id="KW-1185">Reference proteome</keyword>
<dbReference type="KEGG" id="apac:S7S_18205"/>
<evidence type="ECO:0000256" key="2">
    <source>
        <dbReference type="ARBA" id="ARBA00022525"/>
    </source>
</evidence>
<accession>A0A0B4XU95</accession>
<dbReference type="SMART" id="SM00912">
    <property type="entry name" value="Haemagg_act"/>
    <property type="match status" value="1"/>
</dbReference>
<evidence type="ECO:0000313" key="8">
    <source>
        <dbReference type="Proteomes" id="UP000006764"/>
    </source>
</evidence>
<evidence type="ECO:0000256" key="1">
    <source>
        <dbReference type="ARBA" id="ARBA00004613"/>
    </source>
</evidence>
<dbReference type="NCBIfam" id="TIGR01901">
    <property type="entry name" value="adhes_NPXG"/>
    <property type="match status" value="1"/>
</dbReference>
<dbReference type="InterPro" id="IPR021026">
    <property type="entry name" value="Filamn_hemagglutn_DUF3739"/>
</dbReference>
<dbReference type="PANTHER" id="PTHR12338:SF8">
    <property type="entry name" value="HEME_HEMOPEXIN-BINDING PROTEIN"/>
    <property type="match status" value="1"/>
</dbReference>
<dbReference type="InterPro" id="IPR012334">
    <property type="entry name" value="Pectin_lyas_fold"/>
</dbReference>
<dbReference type="InterPro" id="IPR008638">
    <property type="entry name" value="FhaB/CdiA-like_TPS"/>
</dbReference>
<evidence type="ECO:0000256" key="4">
    <source>
        <dbReference type="SAM" id="MobiDB-lite"/>
    </source>
</evidence>
<evidence type="ECO:0000256" key="3">
    <source>
        <dbReference type="ARBA" id="ARBA00022729"/>
    </source>
</evidence>
<feature type="chain" id="PRO_5002111391" evidence="5">
    <location>
        <begin position="33"/>
        <end position="4194"/>
    </location>
</feature>
<evidence type="ECO:0000256" key="5">
    <source>
        <dbReference type="SAM" id="SignalP"/>
    </source>
</evidence>
<proteinExistence type="predicted"/>
<dbReference type="Proteomes" id="UP000006764">
    <property type="component" value="Chromosome"/>
</dbReference>
<dbReference type="InterPro" id="IPR011050">
    <property type="entry name" value="Pectin_lyase_fold/virulence"/>
</dbReference>
<dbReference type="Gene3D" id="2.160.20.10">
    <property type="entry name" value="Single-stranded right-handed beta-helix, Pectin lyase-like"/>
    <property type="match status" value="1"/>
</dbReference>